<dbReference type="CDD" id="cd04301">
    <property type="entry name" value="NAT_SF"/>
    <property type="match status" value="1"/>
</dbReference>
<dbReference type="Gene3D" id="3.40.630.30">
    <property type="match status" value="1"/>
</dbReference>
<dbReference type="RefSeq" id="WP_177105081.1">
    <property type="nucleotide sequence ID" value="NZ_JACAQB010000024.1"/>
</dbReference>
<evidence type="ECO:0000313" key="2">
    <source>
        <dbReference type="EMBL" id="NWB99481.1"/>
    </source>
</evidence>
<name>A0A7Y8C5K2_9PSED</name>
<dbReference type="SUPFAM" id="SSF55729">
    <property type="entry name" value="Acyl-CoA N-acyltransferases (Nat)"/>
    <property type="match status" value="1"/>
</dbReference>
<dbReference type="GO" id="GO:0016747">
    <property type="term" value="F:acyltransferase activity, transferring groups other than amino-acyl groups"/>
    <property type="evidence" value="ECO:0007669"/>
    <property type="project" value="InterPro"/>
</dbReference>
<protein>
    <submittedName>
        <fullName evidence="2">GNAT family N-acetyltransferase</fullName>
    </submittedName>
</protein>
<feature type="domain" description="N-acetyltransferase" evidence="1">
    <location>
        <begin position="1"/>
        <end position="152"/>
    </location>
</feature>
<evidence type="ECO:0000313" key="3">
    <source>
        <dbReference type="Proteomes" id="UP000539985"/>
    </source>
</evidence>
<dbReference type="Proteomes" id="UP000539985">
    <property type="component" value="Unassembled WGS sequence"/>
</dbReference>
<dbReference type="InterPro" id="IPR000182">
    <property type="entry name" value="GNAT_dom"/>
</dbReference>
<dbReference type="PROSITE" id="PS51186">
    <property type="entry name" value="GNAT"/>
    <property type="match status" value="1"/>
</dbReference>
<comment type="caution">
    <text evidence="2">The sequence shown here is derived from an EMBL/GenBank/DDBJ whole genome shotgun (WGS) entry which is preliminary data.</text>
</comment>
<accession>A0A7Y8C5K2</accession>
<dbReference type="Pfam" id="PF00583">
    <property type="entry name" value="Acetyltransf_1"/>
    <property type="match status" value="1"/>
</dbReference>
<gene>
    <name evidence="2" type="ORF">HX882_26670</name>
</gene>
<organism evidence="2 3">
    <name type="scientific">Pseudomonas gingeri</name>
    <dbReference type="NCBI Taxonomy" id="117681"/>
    <lineage>
        <taxon>Bacteria</taxon>
        <taxon>Pseudomonadati</taxon>
        <taxon>Pseudomonadota</taxon>
        <taxon>Gammaproteobacteria</taxon>
        <taxon>Pseudomonadales</taxon>
        <taxon>Pseudomonadaceae</taxon>
        <taxon>Pseudomonas</taxon>
    </lineage>
</organism>
<dbReference type="AlphaFoldDB" id="A0A7Y8C5K2"/>
<dbReference type="EMBL" id="JACAQB010000024">
    <property type="protein sequence ID" value="NWB99481.1"/>
    <property type="molecule type" value="Genomic_DNA"/>
</dbReference>
<proteinExistence type="predicted"/>
<evidence type="ECO:0000259" key="1">
    <source>
        <dbReference type="PROSITE" id="PS51186"/>
    </source>
</evidence>
<dbReference type="InterPro" id="IPR016181">
    <property type="entry name" value="Acyl_CoA_acyltransferase"/>
</dbReference>
<reference evidence="2 3" key="1">
    <citation type="submission" date="2020-04" db="EMBL/GenBank/DDBJ databases">
        <title>Molecular characterization of pseudomonads from Agaricus bisporus reveal novel blotch 2 pathogens in Western Europe.</title>
        <authorList>
            <person name="Taparia T."/>
            <person name="Krijger M."/>
            <person name="Haynes E."/>
            <person name="Elpinstone J.G."/>
            <person name="Noble R."/>
            <person name="Van Der Wolf J."/>
        </authorList>
    </citation>
    <scope>NUCLEOTIDE SEQUENCE [LARGE SCALE GENOMIC DNA]</scope>
    <source>
        <strain evidence="2 3">H7001</strain>
    </source>
</reference>
<keyword evidence="2" id="KW-0808">Transferase</keyword>
<sequence length="178" mass="20763">MQTFDPIRDFFEPRQARRLSNRLPVVHLQVDRTECHRDTFLFPAPMTFATVVVDSQPVGTIRYGINPLGDRLYISEIKIDPAHQRRGYALSVLWLLHLSHHLPIVPLHIWGSAYPFWAAAGQQFRAAGATIEKELRTGELEEAKQRWQHLVPELEHLRRIREYEASPEWESLQANRSH</sequence>